<evidence type="ECO:0000256" key="1">
    <source>
        <dbReference type="ARBA" id="ARBA00004141"/>
    </source>
</evidence>
<accession>A0A137PIF9</accession>
<evidence type="ECO:0000256" key="6">
    <source>
        <dbReference type="SAM" id="Phobius"/>
    </source>
</evidence>
<organism evidence="7 8">
    <name type="scientific">Conidiobolus coronatus (strain ATCC 28846 / CBS 209.66 / NRRL 28638)</name>
    <name type="common">Delacroixia coronata</name>
    <dbReference type="NCBI Taxonomy" id="796925"/>
    <lineage>
        <taxon>Eukaryota</taxon>
        <taxon>Fungi</taxon>
        <taxon>Fungi incertae sedis</taxon>
        <taxon>Zoopagomycota</taxon>
        <taxon>Entomophthoromycotina</taxon>
        <taxon>Entomophthoromycetes</taxon>
        <taxon>Entomophthorales</taxon>
        <taxon>Ancylistaceae</taxon>
        <taxon>Conidiobolus</taxon>
    </lineage>
</organism>
<comment type="subcellular location">
    <subcellularLocation>
        <location evidence="1">Membrane</location>
        <topology evidence="1">Multi-pass membrane protein</topology>
    </subcellularLocation>
</comment>
<evidence type="ECO:0000313" key="7">
    <source>
        <dbReference type="EMBL" id="KXN74786.1"/>
    </source>
</evidence>
<evidence type="ECO:0000256" key="3">
    <source>
        <dbReference type="ARBA" id="ARBA00022692"/>
    </source>
</evidence>
<dbReference type="GO" id="GO:0016020">
    <property type="term" value="C:membrane"/>
    <property type="evidence" value="ECO:0007669"/>
    <property type="project" value="UniProtKB-SubCell"/>
</dbReference>
<dbReference type="EMBL" id="KQ964420">
    <property type="protein sequence ID" value="KXN74786.1"/>
    <property type="molecule type" value="Genomic_DNA"/>
</dbReference>
<comment type="similarity">
    <text evidence="2">Belongs to the TspO/BZRP family.</text>
</comment>
<keyword evidence="4 6" id="KW-1133">Transmembrane helix</keyword>
<feature type="transmembrane region" description="Helical" evidence="6">
    <location>
        <begin position="81"/>
        <end position="104"/>
    </location>
</feature>
<name>A0A137PIF9_CONC2</name>
<dbReference type="Pfam" id="PF03073">
    <property type="entry name" value="TspO_MBR"/>
    <property type="match status" value="1"/>
</dbReference>
<proteinExistence type="inferred from homology"/>
<evidence type="ECO:0000256" key="5">
    <source>
        <dbReference type="ARBA" id="ARBA00023136"/>
    </source>
</evidence>
<dbReference type="GO" id="GO:0033013">
    <property type="term" value="P:tetrapyrrole metabolic process"/>
    <property type="evidence" value="ECO:0007669"/>
    <property type="project" value="UniProtKB-ARBA"/>
</dbReference>
<feature type="transmembrane region" description="Helical" evidence="6">
    <location>
        <begin position="7"/>
        <end position="29"/>
    </location>
</feature>
<dbReference type="PANTHER" id="PTHR10057:SF0">
    <property type="entry name" value="TRANSLOCATOR PROTEIN"/>
    <property type="match status" value="1"/>
</dbReference>
<keyword evidence="3 6" id="KW-0812">Transmembrane</keyword>
<dbReference type="Gene3D" id="1.20.1260.100">
    <property type="entry name" value="TspO/MBR protein"/>
    <property type="match status" value="1"/>
</dbReference>
<dbReference type="PANTHER" id="PTHR10057">
    <property type="entry name" value="PERIPHERAL-TYPE BENZODIAZEPINE RECEPTOR"/>
    <property type="match status" value="1"/>
</dbReference>
<sequence length="183" mass="20978">METKYGLTLWQSLILPIVPIIVGSAVREWKGDPHWYRTLSKSNYHPQEALIILLWLFFFPALGLSYFLVQESYITEPYSRLETLALITLIFYGAILLLNGLWYYGFFYLNSLRLSFYLSLVLTVITTTVLILSSCVNYIAGIFALPYTIWVIFTTSLNWSLIGYNEGNTQTSNSNNVYAPLLA</sequence>
<feature type="transmembrane region" description="Helical" evidence="6">
    <location>
        <begin position="116"/>
        <end position="140"/>
    </location>
</feature>
<dbReference type="OrthoDB" id="8841220at2759"/>
<feature type="transmembrane region" description="Helical" evidence="6">
    <location>
        <begin position="147"/>
        <end position="164"/>
    </location>
</feature>
<dbReference type="AlphaFoldDB" id="A0A137PIF9"/>
<keyword evidence="5 6" id="KW-0472">Membrane</keyword>
<gene>
    <name evidence="7" type="ORF">CONCODRAFT_14545</name>
</gene>
<protein>
    <recommendedName>
        <fullName evidence="9">TspO/MBR-related protein</fullName>
    </recommendedName>
</protein>
<evidence type="ECO:0008006" key="9">
    <source>
        <dbReference type="Google" id="ProtNLM"/>
    </source>
</evidence>
<feature type="transmembrane region" description="Helical" evidence="6">
    <location>
        <begin position="49"/>
        <end position="69"/>
    </location>
</feature>
<dbReference type="STRING" id="796925.A0A137PIF9"/>
<dbReference type="CDD" id="cd15904">
    <property type="entry name" value="TSPO_MBR"/>
    <property type="match status" value="1"/>
</dbReference>
<keyword evidence="8" id="KW-1185">Reference proteome</keyword>
<dbReference type="Proteomes" id="UP000070444">
    <property type="component" value="Unassembled WGS sequence"/>
</dbReference>
<evidence type="ECO:0000256" key="2">
    <source>
        <dbReference type="ARBA" id="ARBA00007524"/>
    </source>
</evidence>
<dbReference type="InterPro" id="IPR004307">
    <property type="entry name" value="TspO_MBR"/>
</dbReference>
<reference evidence="7 8" key="1">
    <citation type="journal article" date="2015" name="Genome Biol. Evol.">
        <title>Phylogenomic analyses indicate that early fungi evolved digesting cell walls of algal ancestors of land plants.</title>
        <authorList>
            <person name="Chang Y."/>
            <person name="Wang S."/>
            <person name="Sekimoto S."/>
            <person name="Aerts A.L."/>
            <person name="Choi C."/>
            <person name="Clum A."/>
            <person name="LaButti K.M."/>
            <person name="Lindquist E.A."/>
            <person name="Yee Ngan C."/>
            <person name="Ohm R.A."/>
            <person name="Salamov A.A."/>
            <person name="Grigoriev I.V."/>
            <person name="Spatafora J.W."/>
            <person name="Berbee M.L."/>
        </authorList>
    </citation>
    <scope>NUCLEOTIDE SEQUENCE [LARGE SCALE GENOMIC DNA]</scope>
    <source>
        <strain evidence="7 8">NRRL 28638</strain>
    </source>
</reference>
<evidence type="ECO:0000313" key="8">
    <source>
        <dbReference type="Proteomes" id="UP000070444"/>
    </source>
</evidence>
<evidence type="ECO:0000256" key="4">
    <source>
        <dbReference type="ARBA" id="ARBA00022989"/>
    </source>
</evidence>
<dbReference type="InterPro" id="IPR038330">
    <property type="entry name" value="TspO/MBR-related_sf"/>
</dbReference>